<evidence type="ECO:0000313" key="1">
    <source>
        <dbReference type="EMBL" id="GAA5095429.1"/>
    </source>
</evidence>
<dbReference type="PANTHER" id="PTHR12910:SF2">
    <property type="entry name" value="NADH DEHYDROGENASE [UBIQUINONE] 1 ALPHA SUBCOMPLEX SUBUNIT 12"/>
    <property type="match status" value="1"/>
</dbReference>
<dbReference type="InterPro" id="IPR007763">
    <property type="entry name" value="NDUFA12"/>
</dbReference>
<dbReference type="NCBIfam" id="NF006040">
    <property type="entry name" value="PRK08183.1"/>
    <property type="match status" value="1"/>
</dbReference>
<dbReference type="EMBL" id="BAABIY010000011">
    <property type="protein sequence ID" value="GAA5095429.1"/>
    <property type="molecule type" value="Genomic_DNA"/>
</dbReference>
<proteinExistence type="predicted"/>
<protein>
    <submittedName>
        <fullName evidence="1">NADH:ubiquinone oxidoreductase subunit NDUFA12</fullName>
    </submittedName>
</protein>
<name>A0ABP9MF55_9HYPH</name>
<reference evidence="2" key="1">
    <citation type="journal article" date="2019" name="Int. J. Syst. Evol. Microbiol.">
        <title>The Global Catalogue of Microorganisms (GCM) 10K type strain sequencing project: providing services to taxonomists for standard genome sequencing and annotation.</title>
        <authorList>
            <consortium name="The Broad Institute Genomics Platform"/>
            <consortium name="The Broad Institute Genome Sequencing Center for Infectious Disease"/>
            <person name="Wu L."/>
            <person name="Ma J."/>
        </authorList>
    </citation>
    <scope>NUCLEOTIDE SEQUENCE [LARGE SCALE GENOMIC DNA]</scope>
    <source>
        <strain evidence="2">JCM 17706</strain>
    </source>
</reference>
<evidence type="ECO:0000313" key="2">
    <source>
        <dbReference type="Proteomes" id="UP001501525"/>
    </source>
</evidence>
<dbReference type="Proteomes" id="UP001501525">
    <property type="component" value="Unassembled WGS sequence"/>
</dbReference>
<keyword evidence="2" id="KW-1185">Reference proteome</keyword>
<sequence>MEEQMVRFLKQIFTWWNGNTINTRFFTWRKGKQIGEDQFGNIYYEGGMHKDGYPRRWVIYKDYSEASTIPPGWHGWIHHRCDCPPPQENYCPYEWEKPHIANMTGTSKAYRPKGAIPYSSKPSYVHEDYDAWSPQK</sequence>
<comment type="caution">
    <text evidence="1">The sequence shown here is derived from an EMBL/GenBank/DDBJ whole genome shotgun (WGS) entry which is preliminary data.</text>
</comment>
<gene>
    <name evidence="1" type="ORF">GCM10023260_03410</name>
</gene>
<organism evidence="1 2">
    <name type="scientific">Bartonella acomydis</name>
    <dbReference type="NCBI Taxonomy" id="686234"/>
    <lineage>
        <taxon>Bacteria</taxon>
        <taxon>Pseudomonadati</taxon>
        <taxon>Pseudomonadota</taxon>
        <taxon>Alphaproteobacteria</taxon>
        <taxon>Hyphomicrobiales</taxon>
        <taxon>Bartonellaceae</taxon>
        <taxon>Bartonella</taxon>
    </lineage>
</organism>
<dbReference type="Pfam" id="PF05071">
    <property type="entry name" value="NDUFA12"/>
    <property type="match status" value="1"/>
</dbReference>
<accession>A0ABP9MF55</accession>
<dbReference type="PANTHER" id="PTHR12910">
    <property type="entry name" value="NADH-UBIQUINONE OXIDOREDUCTASE SUBUNIT B17.2"/>
    <property type="match status" value="1"/>
</dbReference>